<dbReference type="RefSeq" id="XP_007754123.1">
    <property type="nucleotide sequence ID" value="XM_007755933.1"/>
</dbReference>
<feature type="domain" description="DUF7605" evidence="1">
    <location>
        <begin position="527"/>
        <end position="700"/>
    </location>
</feature>
<keyword evidence="3" id="KW-1185">Reference proteome</keyword>
<dbReference type="EMBL" id="AMGW01000001">
    <property type="protein sequence ID" value="EXJ65556.1"/>
    <property type="molecule type" value="Genomic_DNA"/>
</dbReference>
<dbReference type="eggNOG" id="ENOG502SJYS">
    <property type="taxonomic scope" value="Eukaryota"/>
</dbReference>
<gene>
    <name evidence="2" type="ORF">A1O7_01897</name>
</gene>
<dbReference type="STRING" id="1182544.W9WLP1"/>
<dbReference type="Proteomes" id="UP000019473">
    <property type="component" value="Unassembled WGS sequence"/>
</dbReference>
<proteinExistence type="predicted"/>
<dbReference type="VEuPathDB" id="FungiDB:A1O7_01897"/>
<dbReference type="Gene3D" id="3.40.50.300">
    <property type="entry name" value="P-loop containing nucleotide triphosphate hydrolases"/>
    <property type="match status" value="1"/>
</dbReference>
<dbReference type="GeneID" id="19176508"/>
<evidence type="ECO:0000259" key="1">
    <source>
        <dbReference type="Pfam" id="PF24564"/>
    </source>
</evidence>
<dbReference type="PANTHER" id="PTHR36681:SF3">
    <property type="entry name" value="NUCLEAR GTPASE, GERMINAL CENTER-ASSOCIATED, TANDEM DUPLICATE 3"/>
    <property type="match status" value="1"/>
</dbReference>
<dbReference type="InterPro" id="IPR056024">
    <property type="entry name" value="DUF7605"/>
</dbReference>
<comment type="caution">
    <text evidence="2">The sequence shown here is derived from an EMBL/GenBank/DDBJ whole genome shotgun (WGS) entry which is preliminary data.</text>
</comment>
<sequence>MSEVIVTRDQVAALNLTYPPFREPSFELAATQGRNLAELIARELKKCPHEIPQRLLQEAESLANAQIPTERLIGFIGNSGAGKSSTLNSVLDQVGVARTGACGSAVTPFAAEYRIWQERHHSAFTLECELMSHRELGEYVGDLLRDFWRISAVDKGARDPQDQKTYDDGKAAQDIFQAAFGDLEDFDMDLLEHGDDDESIEQAKQHLIKWCQQLQFPDDMQDDGTWIQEAQDAEECQDQQSLLQDRGLWPFVKRLSIFAVIGILSRGLTLVDLPGFNDTNLARIRAARKAQSKCDDLCLVVDISRACDLPIIPQNLELMKAKAEAQMSTCVNITIICTHSAACLEGNRVLEKLAGRAKVSKARAEIQQAETESDKGVKDAQRKLDTLLITTRNEKVVKDLKRKYGSYVKNGNFKVFCIDNSLYSKAKTEEEKELSGIPALRQHLEDLPAEPLFKATDLFLAKEIPALIGSFGNWVESCRVDLELESRPPLPEAAELEACHEDLSEWVTRMHDVFGTSINSPLKEGASKICKACLEVARGWESWPHASVGSWARHDGNYCTAAMGTRCWNAELLECFNDEVMGQSWHDFEVHTDPLLKTLQAKITERVMTYAAQCRELQAPTHFEKSLRNRMDILTSAMENARKTYMKGMGQMRLGANSAHQSSYIVDCMLETYREAGRLCGHAASKKRHRMLQDRVSSDDFVDDFRSRLFEEFREIIKKVSGRIDTALKATIEAVESDLDAVRPRKGKEKLFKTFPEYGADCERMLSKAHTQMEEINELAAQARSMAKEQYS</sequence>
<dbReference type="HOGENOM" id="CLU_010389_2_1_1"/>
<name>W9WLP1_9EURO</name>
<dbReference type="Pfam" id="PF24564">
    <property type="entry name" value="DUF7605"/>
    <property type="match status" value="1"/>
</dbReference>
<organism evidence="2 3">
    <name type="scientific">Cladophialophora yegresii CBS 114405</name>
    <dbReference type="NCBI Taxonomy" id="1182544"/>
    <lineage>
        <taxon>Eukaryota</taxon>
        <taxon>Fungi</taxon>
        <taxon>Dikarya</taxon>
        <taxon>Ascomycota</taxon>
        <taxon>Pezizomycotina</taxon>
        <taxon>Eurotiomycetes</taxon>
        <taxon>Chaetothyriomycetidae</taxon>
        <taxon>Chaetothyriales</taxon>
        <taxon>Herpotrichiellaceae</taxon>
        <taxon>Cladophialophora</taxon>
    </lineage>
</organism>
<evidence type="ECO:0000313" key="2">
    <source>
        <dbReference type="EMBL" id="EXJ65556.1"/>
    </source>
</evidence>
<reference evidence="2 3" key="1">
    <citation type="submission" date="2013-03" db="EMBL/GenBank/DDBJ databases">
        <title>The Genome Sequence of Cladophialophora yegresii CBS 114405.</title>
        <authorList>
            <consortium name="The Broad Institute Genomics Platform"/>
            <person name="Cuomo C."/>
            <person name="de Hoog S."/>
            <person name="Gorbushina A."/>
            <person name="Walker B."/>
            <person name="Young S.K."/>
            <person name="Zeng Q."/>
            <person name="Gargeya S."/>
            <person name="Fitzgerald M."/>
            <person name="Haas B."/>
            <person name="Abouelleil A."/>
            <person name="Allen A.W."/>
            <person name="Alvarado L."/>
            <person name="Arachchi H.M."/>
            <person name="Berlin A.M."/>
            <person name="Chapman S.B."/>
            <person name="Gainer-Dewar J."/>
            <person name="Goldberg J."/>
            <person name="Griggs A."/>
            <person name="Gujja S."/>
            <person name="Hansen M."/>
            <person name="Howarth C."/>
            <person name="Imamovic A."/>
            <person name="Ireland A."/>
            <person name="Larimer J."/>
            <person name="McCowan C."/>
            <person name="Murphy C."/>
            <person name="Pearson M."/>
            <person name="Poon T.W."/>
            <person name="Priest M."/>
            <person name="Roberts A."/>
            <person name="Saif S."/>
            <person name="Shea T."/>
            <person name="Sisk P."/>
            <person name="Sykes S."/>
            <person name="Wortman J."/>
            <person name="Nusbaum C."/>
            <person name="Birren B."/>
        </authorList>
    </citation>
    <scope>NUCLEOTIDE SEQUENCE [LARGE SCALE GENOMIC DNA]</scope>
    <source>
        <strain evidence="2 3">CBS 114405</strain>
    </source>
</reference>
<dbReference type="AlphaFoldDB" id="W9WLP1"/>
<accession>W9WLP1</accession>
<dbReference type="PANTHER" id="PTHR36681">
    <property type="entry name" value="NUCLEAR GTPASE, GERMINAL CENTER-ASSOCIATED, TANDEM DUPLICATE 3"/>
    <property type="match status" value="1"/>
</dbReference>
<protein>
    <recommendedName>
        <fullName evidence="1">DUF7605 domain-containing protein</fullName>
    </recommendedName>
</protein>
<evidence type="ECO:0000313" key="3">
    <source>
        <dbReference type="Proteomes" id="UP000019473"/>
    </source>
</evidence>
<dbReference type="InterPro" id="IPR027417">
    <property type="entry name" value="P-loop_NTPase"/>
</dbReference>
<dbReference type="OrthoDB" id="3598281at2759"/>
<dbReference type="SUPFAM" id="SSF52540">
    <property type="entry name" value="P-loop containing nucleoside triphosphate hydrolases"/>
    <property type="match status" value="1"/>
</dbReference>